<comment type="caution">
    <text evidence="2">The sequence shown here is derived from an EMBL/GenBank/DDBJ whole genome shotgun (WGS) entry which is preliminary data.</text>
</comment>
<gene>
    <name evidence="2" type="ORF">ACFOJ9_15355</name>
</gene>
<sequence>MAENERGGDVLDEPQDEDTDRESSLGWATGTDQRFTIKAHDTAWVEDGEQDASFRAFFGHGTGYVTARKRLLSI</sequence>
<feature type="region of interest" description="Disordered" evidence="1">
    <location>
        <begin position="1"/>
        <end position="30"/>
    </location>
</feature>
<protein>
    <submittedName>
        <fullName evidence="2">Uncharacterized protein</fullName>
    </submittedName>
</protein>
<organism evidence="2 3">
    <name type="scientific">Mesorhizobium cantuariense</name>
    <dbReference type="NCBI Taxonomy" id="1300275"/>
    <lineage>
        <taxon>Bacteria</taxon>
        <taxon>Pseudomonadati</taxon>
        <taxon>Pseudomonadota</taxon>
        <taxon>Alphaproteobacteria</taxon>
        <taxon>Hyphomicrobiales</taxon>
        <taxon>Phyllobacteriaceae</taxon>
        <taxon>Mesorhizobium</taxon>
    </lineage>
</organism>
<dbReference type="EMBL" id="JBHRVD010000001">
    <property type="protein sequence ID" value="MFC3323145.1"/>
    <property type="molecule type" value="Genomic_DNA"/>
</dbReference>
<dbReference type="Proteomes" id="UP001595648">
    <property type="component" value="Unassembled WGS sequence"/>
</dbReference>
<name>A0ABV7MMP9_9HYPH</name>
<proteinExistence type="predicted"/>
<feature type="compositionally biased region" description="Acidic residues" evidence="1">
    <location>
        <begin position="10"/>
        <end position="20"/>
    </location>
</feature>
<dbReference type="RefSeq" id="WP_378979595.1">
    <property type="nucleotide sequence ID" value="NZ_JBHRVD010000001.1"/>
</dbReference>
<evidence type="ECO:0000313" key="3">
    <source>
        <dbReference type="Proteomes" id="UP001595648"/>
    </source>
</evidence>
<accession>A0ABV7MMP9</accession>
<evidence type="ECO:0000256" key="1">
    <source>
        <dbReference type="SAM" id="MobiDB-lite"/>
    </source>
</evidence>
<keyword evidence="3" id="KW-1185">Reference proteome</keyword>
<evidence type="ECO:0000313" key="2">
    <source>
        <dbReference type="EMBL" id="MFC3323145.1"/>
    </source>
</evidence>
<reference evidence="3" key="1">
    <citation type="journal article" date="2019" name="Int. J. Syst. Evol. Microbiol.">
        <title>The Global Catalogue of Microorganisms (GCM) 10K type strain sequencing project: providing services to taxonomists for standard genome sequencing and annotation.</title>
        <authorList>
            <consortium name="The Broad Institute Genomics Platform"/>
            <consortium name="The Broad Institute Genome Sequencing Center for Infectious Disease"/>
            <person name="Wu L."/>
            <person name="Ma J."/>
        </authorList>
    </citation>
    <scope>NUCLEOTIDE SEQUENCE [LARGE SCALE GENOMIC DNA]</scope>
    <source>
        <strain evidence="3">ICMP 19515</strain>
    </source>
</reference>